<accession>V5DX34</accession>
<dbReference type="NCBIfam" id="TIGR02449">
    <property type="entry name" value="TIGR02449 family protein"/>
    <property type="match status" value="1"/>
</dbReference>
<keyword evidence="3" id="KW-1185">Reference proteome</keyword>
<keyword evidence="1" id="KW-0175">Coiled coil</keyword>
<dbReference type="STRING" id="1116472.MGMO_85c00110"/>
<feature type="coiled-coil region" evidence="1">
    <location>
        <begin position="12"/>
        <end position="53"/>
    </location>
</feature>
<gene>
    <name evidence="2" type="ORF">MGMO_85c00110</name>
</gene>
<sequence>MTEKEPYQSLEIKDLEKKLDQLIELYHTVETENEALKSKQETLVREKAELLEKTTIARNRVEAMISRLKTMGQGS</sequence>
<comment type="caution">
    <text evidence="2">The sequence shown here is derived from an EMBL/GenBank/DDBJ whole genome shotgun (WGS) entry which is preliminary data.</text>
</comment>
<evidence type="ECO:0000313" key="3">
    <source>
        <dbReference type="Proteomes" id="UP000017842"/>
    </source>
</evidence>
<name>V5DX34_9GAMM</name>
<dbReference type="eggNOG" id="ENOG5031E9W">
    <property type="taxonomic scope" value="Bacteria"/>
</dbReference>
<evidence type="ECO:0000313" key="2">
    <source>
        <dbReference type="EMBL" id="ESS71886.1"/>
    </source>
</evidence>
<dbReference type="RefSeq" id="WP_023495044.1">
    <property type="nucleotide sequence ID" value="NZ_AYLO01000082.1"/>
</dbReference>
<reference evidence="2 3" key="1">
    <citation type="journal article" date="2013" name="Genome Announc.">
        <title>Draft Genome Sequence of the Methanotrophic Gammaproteobacterium Methyloglobulus morosus DSM 22980 Strain KoM1.</title>
        <authorList>
            <person name="Poehlein A."/>
            <person name="Deutzmann J.S."/>
            <person name="Daniel R."/>
            <person name="Simeonova D.D."/>
        </authorList>
    </citation>
    <scope>NUCLEOTIDE SEQUENCE [LARGE SCALE GENOMIC DNA]</scope>
    <source>
        <strain evidence="2 3">KoM1</strain>
    </source>
</reference>
<dbReference type="EMBL" id="AYLO01000082">
    <property type="protein sequence ID" value="ESS71886.1"/>
    <property type="molecule type" value="Genomic_DNA"/>
</dbReference>
<dbReference type="Proteomes" id="UP000017842">
    <property type="component" value="Unassembled WGS sequence"/>
</dbReference>
<dbReference type="OrthoDB" id="6120894at2"/>
<protein>
    <submittedName>
        <fullName evidence="2">TIGR02449 family protein</fullName>
    </submittedName>
</protein>
<proteinExistence type="predicted"/>
<dbReference type="InterPro" id="IPR012662">
    <property type="entry name" value="CHP02449"/>
</dbReference>
<dbReference type="AlphaFoldDB" id="V5DX34"/>
<organism evidence="2 3">
    <name type="scientific">Methyloglobulus morosus KoM1</name>
    <dbReference type="NCBI Taxonomy" id="1116472"/>
    <lineage>
        <taxon>Bacteria</taxon>
        <taxon>Pseudomonadati</taxon>
        <taxon>Pseudomonadota</taxon>
        <taxon>Gammaproteobacteria</taxon>
        <taxon>Methylococcales</taxon>
        <taxon>Methylococcaceae</taxon>
        <taxon>Methyloglobulus</taxon>
    </lineage>
</organism>
<evidence type="ECO:0000256" key="1">
    <source>
        <dbReference type="SAM" id="Coils"/>
    </source>
</evidence>